<evidence type="ECO:0000313" key="8">
    <source>
        <dbReference type="Proteomes" id="UP001304419"/>
    </source>
</evidence>
<evidence type="ECO:0000313" key="5">
    <source>
        <dbReference type="EMBL" id="NLR23399.1"/>
    </source>
</evidence>
<dbReference type="Proteomes" id="UP001304419">
    <property type="component" value="Chromosome 1"/>
</dbReference>
<evidence type="ECO:0000259" key="4">
    <source>
        <dbReference type="PROSITE" id="PS50975"/>
    </source>
</evidence>
<dbReference type="InterPro" id="IPR011761">
    <property type="entry name" value="ATP-grasp"/>
</dbReference>
<comment type="similarity">
    <text evidence="1">Belongs to the D-alanine--D-alanine ligase family.</text>
</comment>
<keyword evidence="3" id="KW-0547">Nucleotide-binding</keyword>
<dbReference type="RefSeq" id="WP_193522369.1">
    <property type="nucleotide sequence ID" value="NZ_CBCSDF010000019.1"/>
</dbReference>
<feature type="domain" description="ATP-grasp" evidence="4">
    <location>
        <begin position="110"/>
        <end position="299"/>
    </location>
</feature>
<keyword evidence="2" id="KW-0436">Ligase</keyword>
<dbReference type="Gene3D" id="3.30.470.20">
    <property type="entry name" value="ATP-grasp fold, B domain"/>
    <property type="match status" value="1"/>
</dbReference>
<dbReference type="PROSITE" id="PS50975">
    <property type="entry name" value="ATP_GRASP"/>
    <property type="match status" value="1"/>
</dbReference>
<evidence type="ECO:0000256" key="3">
    <source>
        <dbReference type="PROSITE-ProRule" id="PRU00409"/>
    </source>
</evidence>
<dbReference type="GO" id="GO:0008716">
    <property type="term" value="F:D-alanine-D-alanine ligase activity"/>
    <property type="evidence" value="ECO:0007669"/>
    <property type="project" value="InterPro"/>
</dbReference>
<evidence type="ECO:0000256" key="2">
    <source>
        <dbReference type="ARBA" id="ARBA00022598"/>
    </source>
</evidence>
<dbReference type="PANTHER" id="PTHR23132">
    <property type="entry name" value="D-ALANINE--D-ALANINE LIGASE"/>
    <property type="match status" value="1"/>
</dbReference>
<reference evidence="6 8" key="2">
    <citation type="submission" date="2023-10" db="EMBL/GenBank/DDBJ databases">
        <title>To unveil natural product biosynthetic capacity in Pseudoalteromonas.</title>
        <authorList>
            <person name="Wang J."/>
        </authorList>
    </citation>
    <scope>NUCLEOTIDE SEQUENCE [LARGE SCALE GENOMIC DNA]</scope>
    <source>
        <strain evidence="6 8">DSM 15914</strain>
    </source>
</reference>
<dbReference type="AlphaFoldDB" id="A0A8I2H945"/>
<proteinExistence type="inferred from homology"/>
<dbReference type="EMBL" id="WEIA01000015">
    <property type="protein sequence ID" value="NLR23399.1"/>
    <property type="molecule type" value="Genomic_DNA"/>
</dbReference>
<dbReference type="SUPFAM" id="SSF56059">
    <property type="entry name" value="Glutathione synthetase ATP-binding domain-like"/>
    <property type="match status" value="1"/>
</dbReference>
<protein>
    <submittedName>
        <fullName evidence="5">ATP-grasp domain-containing protein</fullName>
    </submittedName>
</protein>
<evidence type="ECO:0000313" key="6">
    <source>
        <dbReference type="EMBL" id="WOX29221.1"/>
    </source>
</evidence>
<gene>
    <name evidence="5" type="ORF">F9Y85_19195</name>
    <name evidence="6" type="ORF">R5H13_02815</name>
</gene>
<dbReference type="PANTHER" id="PTHR23132:SF23">
    <property type="entry name" value="D-ALANINE--D-ALANINE LIGASE B"/>
    <property type="match status" value="1"/>
</dbReference>
<accession>A0A8I2H945</accession>
<dbReference type="GO" id="GO:0005524">
    <property type="term" value="F:ATP binding"/>
    <property type="evidence" value="ECO:0007669"/>
    <property type="project" value="UniProtKB-UniRule"/>
</dbReference>
<dbReference type="GO" id="GO:0046872">
    <property type="term" value="F:metal ion binding"/>
    <property type="evidence" value="ECO:0007669"/>
    <property type="project" value="InterPro"/>
</dbReference>
<reference evidence="5" key="1">
    <citation type="submission" date="2019-10" db="EMBL/GenBank/DDBJ databases">
        <authorList>
            <person name="Paulsen S."/>
        </authorList>
    </citation>
    <scope>NUCLEOTIDE SEQUENCE</scope>
    <source>
        <strain evidence="5">LMG 19692</strain>
    </source>
</reference>
<sequence length="302" mass="33530">MSGSKIIGVVAGSSSDAIIDNLHNRGFKVAAVFGPGDHYGLDLPEYKLVEDLSNYKGVIDFFSSLSIDYVIIATGHVLAISLIPKLEGEGILTNLSYEKCKLLKDKAKFKKNLRKFGYLTPNFTLISSKQEALSIRNKVKLPIVVKSNLDATQPVKVHNLLDFDKAVESVLITNTQVLIEEYIDGNDCTVAVVTSGDIVKSLGVTYYSKAKEYKLAGFDGAYSEKMPKDIEDELCHLSEKLVMDFSIPSLIRVDFIIKEERFYILEVNSVIITGYNGSAYPFFKRKGFDVADIMVSACPYLY</sequence>
<name>A0A8I2H945_9GAMM</name>
<evidence type="ECO:0000256" key="1">
    <source>
        <dbReference type="ARBA" id="ARBA00010871"/>
    </source>
</evidence>
<dbReference type="InterPro" id="IPR011095">
    <property type="entry name" value="Dala_Dala_lig_C"/>
</dbReference>
<dbReference type="Proteomes" id="UP000646877">
    <property type="component" value="Unassembled WGS sequence"/>
</dbReference>
<dbReference type="EMBL" id="CP137578">
    <property type="protein sequence ID" value="WOX29221.1"/>
    <property type="molecule type" value="Genomic_DNA"/>
</dbReference>
<keyword evidence="3" id="KW-0067">ATP-binding</keyword>
<dbReference type="Pfam" id="PF07478">
    <property type="entry name" value="Dala_Dala_lig_C"/>
    <property type="match status" value="1"/>
</dbReference>
<keyword evidence="8" id="KW-1185">Reference proteome</keyword>
<organism evidence="5 7">
    <name type="scientific">Pseudoalteromonas maricaloris</name>
    <dbReference type="NCBI Taxonomy" id="184924"/>
    <lineage>
        <taxon>Bacteria</taxon>
        <taxon>Pseudomonadati</taxon>
        <taxon>Pseudomonadota</taxon>
        <taxon>Gammaproteobacteria</taxon>
        <taxon>Alteromonadales</taxon>
        <taxon>Pseudoalteromonadaceae</taxon>
        <taxon>Pseudoalteromonas</taxon>
    </lineage>
</organism>
<evidence type="ECO:0000313" key="7">
    <source>
        <dbReference type="Proteomes" id="UP000646877"/>
    </source>
</evidence>